<dbReference type="GO" id="GO:0016301">
    <property type="term" value="F:kinase activity"/>
    <property type="evidence" value="ECO:0007669"/>
    <property type="project" value="UniProtKB-KW"/>
</dbReference>
<gene>
    <name evidence="2" type="ORF">EA686_12735</name>
</gene>
<feature type="transmembrane region" description="Helical" evidence="1">
    <location>
        <begin position="173"/>
        <end position="195"/>
    </location>
</feature>
<proteinExistence type="predicted"/>
<evidence type="ECO:0000313" key="3">
    <source>
        <dbReference type="Proteomes" id="UP000280073"/>
    </source>
</evidence>
<organism evidence="2 3">
    <name type="scientific">Acinetobacter baumannii</name>
    <dbReference type="NCBI Taxonomy" id="470"/>
    <lineage>
        <taxon>Bacteria</taxon>
        <taxon>Pseudomonadati</taxon>
        <taxon>Pseudomonadota</taxon>
        <taxon>Gammaproteobacteria</taxon>
        <taxon>Moraxellales</taxon>
        <taxon>Moraxellaceae</taxon>
        <taxon>Acinetobacter</taxon>
        <taxon>Acinetobacter calcoaceticus/baumannii complex</taxon>
    </lineage>
</organism>
<dbReference type="Proteomes" id="UP000280073">
    <property type="component" value="Unassembled WGS sequence"/>
</dbReference>
<dbReference type="AlphaFoldDB" id="A0A3R9TS14"/>
<dbReference type="EMBL" id="RFDI01000653">
    <property type="protein sequence ID" value="RSR55445.1"/>
    <property type="molecule type" value="Genomic_DNA"/>
</dbReference>
<sequence>MSNFNKTLSKRLRLNHAYGQLIALIFVPIMILTCVGAFLVLTETSRSAKQQQLHHASAILARYNQIAKDLYTLVELQPDEYDHAQHIMQSMFSEKNLKRAALIDSNGQTYLSIGYRDNRYWPNFTQNNNFFGPISYNHNNIYGVRIIDTAGKPPVWLLIEMDNQPLELARYRILIALVITGLMTLLLLLLCLNFYSRRWIAPMYEIRMQLQRLNADTLDQHIVINSSGELRLLQRDIANVVKRLHFSFLELKEHTEQTEEDLRRTLD</sequence>
<evidence type="ECO:0000313" key="2">
    <source>
        <dbReference type="EMBL" id="RSR55445.1"/>
    </source>
</evidence>
<keyword evidence="1" id="KW-0812">Transmembrane</keyword>
<feature type="transmembrane region" description="Helical" evidence="1">
    <location>
        <begin position="21"/>
        <end position="41"/>
    </location>
</feature>
<comment type="caution">
    <text evidence="2">The sequence shown here is derived from an EMBL/GenBank/DDBJ whole genome shotgun (WGS) entry which is preliminary data.</text>
</comment>
<evidence type="ECO:0000256" key="1">
    <source>
        <dbReference type="SAM" id="Phobius"/>
    </source>
</evidence>
<accession>A0A3R9TS14</accession>
<dbReference type="Gene3D" id="6.10.340.10">
    <property type="match status" value="1"/>
</dbReference>
<reference evidence="2 3" key="1">
    <citation type="submission" date="2018-10" db="EMBL/GenBank/DDBJ databases">
        <title>GWAS and RNA-Seq identify cryptic mechanisms of antimicrobial resistance in Acinetobacter baumannii.</title>
        <authorList>
            <person name="Sahl J.W."/>
        </authorList>
    </citation>
    <scope>NUCLEOTIDE SEQUENCE [LARGE SCALE GENOMIC DNA]</scope>
    <source>
        <strain evidence="2 3">TG28175</strain>
    </source>
</reference>
<keyword evidence="2" id="KW-0808">Transferase</keyword>
<keyword evidence="1" id="KW-0472">Membrane</keyword>
<keyword evidence="2" id="KW-0418">Kinase</keyword>
<keyword evidence="1" id="KW-1133">Transmembrane helix</keyword>
<protein>
    <submittedName>
        <fullName evidence="2">Hybrid sensor histidine kinase/response regulator</fullName>
    </submittedName>
</protein>
<feature type="non-terminal residue" evidence="2">
    <location>
        <position position="267"/>
    </location>
</feature>
<name>A0A3R9TS14_ACIBA</name>